<comment type="caution">
    <text evidence="1">The sequence shown here is derived from an EMBL/GenBank/DDBJ whole genome shotgun (WGS) entry which is preliminary data.</text>
</comment>
<protein>
    <submittedName>
        <fullName evidence="1">Uncharacterized protein</fullName>
    </submittedName>
</protein>
<feature type="non-terminal residue" evidence="1">
    <location>
        <position position="1"/>
    </location>
</feature>
<evidence type="ECO:0000313" key="2">
    <source>
        <dbReference type="Proteomes" id="UP000257109"/>
    </source>
</evidence>
<reference evidence="1" key="1">
    <citation type="submission" date="2018-05" db="EMBL/GenBank/DDBJ databases">
        <title>Draft genome of Mucuna pruriens seed.</title>
        <authorList>
            <person name="Nnadi N.E."/>
            <person name="Vos R."/>
            <person name="Hasami M.H."/>
            <person name="Devisetty U.K."/>
            <person name="Aguiy J.C."/>
        </authorList>
    </citation>
    <scope>NUCLEOTIDE SEQUENCE [LARGE SCALE GENOMIC DNA]</scope>
    <source>
        <strain evidence="1">JCA_2017</strain>
    </source>
</reference>
<dbReference type="AlphaFoldDB" id="A0A371FU63"/>
<accession>A0A371FU63</accession>
<dbReference type="STRING" id="157652.A0A371FU63"/>
<dbReference type="Proteomes" id="UP000257109">
    <property type="component" value="Unassembled WGS sequence"/>
</dbReference>
<gene>
    <name evidence="1" type="ORF">CR513_37396</name>
</gene>
<organism evidence="1 2">
    <name type="scientific">Mucuna pruriens</name>
    <name type="common">Velvet bean</name>
    <name type="synonym">Dolichos pruriens</name>
    <dbReference type="NCBI Taxonomy" id="157652"/>
    <lineage>
        <taxon>Eukaryota</taxon>
        <taxon>Viridiplantae</taxon>
        <taxon>Streptophyta</taxon>
        <taxon>Embryophyta</taxon>
        <taxon>Tracheophyta</taxon>
        <taxon>Spermatophyta</taxon>
        <taxon>Magnoliopsida</taxon>
        <taxon>eudicotyledons</taxon>
        <taxon>Gunneridae</taxon>
        <taxon>Pentapetalae</taxon>
        <taxon>rosids</taxon>
        <taxon>fabids</taxon>
        <taxon>Fabales</taxon>
        <taxon>Fabaceae</taxon>
        <taxon>Papilionoideae</taxon>
        <taxon>50 kb inversion clade</taxon>
        <taxon>NPAAA clade</taxon>
        <taxon>indigoferoid/millettioid clade</taxon>
        <taxon>Phaseoleae</taxon>
        <taxon>Mucuna</taxon>
    </lineage>
</organism>
<keyword evidence="2" id="KW-1185">Reference proteome</keyword>
<sequence>LPGGITDQPPLAGLDTLGNHWQTASYESLVPRAVTGRLPLTSLRRWMITISNDEAHSLGGTSPRLFGKSNMCLKITYVLLPYNTFRRQQQKKRPIILTNNRNNCDPSNSFARLQVPFLFPIPDELLCQMYMMFMRKFTRDIPLKATLNIHAGLYWIRLLNMAMVYHVETLVQMPLVLKQLGNKD</sequence>
<evidence type="ECO:0000313" key="1">
    <source>
        <dbReference type="EMBL" id="RDX81885.1"/>
    </source>
</evidence>
<feature type="non-terminal residue" evidence="1">
    <location>
        <position position="184"/>
    </location>
</feature>
<proteinExistence type="predicted"/>
<name>A0A371FU63_MUCPR</name>
<dbReference type="EMBL" id="QJKJ01007803">
    <property type="protein sequence ID" value="RDX81885.1"/>
    <property type="molecule type" value="Genomic_DNA"/>
</dbReference>